<evidence type="ECO:0000313" key="4">
    <source>
        <dbReference type="Proteomes" id="UP001139125"/>
    </source>
</evidence>
<dbReference type="SUPFAM" id="SSF143120">
    <property type="entry name" value="YefM-like"/>
    <property type="match status" value="1"/>
</dbReference>
<accession>A0A9X2L392</accession>
<dbReference type="Proteomes" id="UP001139125">
    <property type="component" value="Unassembled WGS sequence"/>
</dbReference>
<comment type="similarity">
    <text evidence="1 2">Belongs to the phD/YefM antitoxin family.</text>
</comment>
<dbReference type="EMBL" id="JANDBC010000001">
    <property type="protein sequence ID" value="MCP9291518.1"/>
    <property type="molecule type" value="Genomic_DNA"/>
</dbReference>
<comment type="caution">
    <text evidence="3">The sequence shown here is derived from an EMBL/GenBank/DDBJ whole genome shotgun (WGS) entry which is preliminary data.</text>
</comment>
<gene>
    <name evidence="3" type="ORF">NM125_07985</name>
</gene>
<protein>
    <recommendedName>
        <fullName evidence="2">Antitoxin</fullName>
    </recommendedName>
</protein>
<reference evidence="3" key="1">
    <citation type="submission" date="2022-06" db="EMBL/GenBank/DDBJ databases">
        <title>Gracilimonas sp. CAU 1638 isolated from sea sediment.</title>
        <authorList>
            <person name="Kim W."/>
        </authorList>
    </citation>
    <scope>NUCLEOTIDE SEQUENCE</scope>
    <source>
        <strain evidence="3">CAU 1638</strain>
    </source>
</reference>
<name>A0A9X2L392_9BACT</name>
<dbReference type="RefSeq" id="WP_255134384.1">
    <property type="nucleotide sequence ID" value="NZ_JANDBC010000001.1"/>
</dbReference>
<sequence length="77" mass="9115">MKVYTYSQARQNLAQLLDEVKKDGEIRIKRRDGRTYVVKQLEEEKSPLDVEGVNTNFTRGELNDIVREGRQRYDLNK</sequence>
<dbReference type="Gene3D" id="3.40.1620.10">
    <property type="entry name" value="YefM-like domain"/>
    <property type="match status" value="1"/>
</dbReference>
<evidence type="ECO:0000256" key="2">
    <source>
        <dbReference type="RuleBase" id="RU362080"/>
    </source>
</evidence>
<organism evidence="3 4">
    <name type="scientific">Gracilimonas sediminicola</name>
    <dbReference type="NCBI Taxonomy" id="2952158"/>
    <lineage>
        <taxon>Bacteria</taxon>
        <taxon>Pseudomonadati</taxon>
        <taxon>Balneolota</taxon>
        <taxon>Balneolia</taxon>
        <taxon>Balneolales</taxon>
        <taxon>Balneolaceae</taxon>
        <taxon>Gracilimonas</taxon>
    </lineage>
</organism>
<evidence type="ECO:0000256" key="1">
    <source>
        <dbReference type="ARBA" id="ARBA00009981"/>
    </source>
</evidence>
<comment type="function">
    <text evidence="2">Antitoxin component of a type II toxin-antitoxin (TA) system.</text>
</comment>
<dbReference type="InterPro" id="IPR006442">
    <property type="entry name" value="Antitoxin_Phd/YefM"/>
</dbReference>
<dbReference type="AlphaFoldDB" id="A0A9X2L392"/>
<keyword evidence="4" id="KW-1185">Reference proteome</keyword>
<evidence type="ECO:0000313" key="3">
    <source>
        <dbReference type="EMBL" id="MCP9291518.1"/>
    </source>
</evidence>
<proteinExistence type="inferred from homology"/>
<dbReference type="Pfam" id="PF02604">
    <property type="entry name" value="PhdYeFM_antitox"/>
    <property type="match status" value="1"/>
</dbReference>
<dbReference type="InterPro" id="IPR036165">
    <property type="entry name" value="YefM-like_sf"/>
</dbReference>